<proteinExistence type="predicted"/>
<sequence length="172" mass="19594">MVSNIKLISTSGKGNLAIQKDEKLLASLNYKSWMSRTASSELDDQSIQITAPSIWKSTYLISKAGKEIGSIKMNWKGNLVISYFLDDAETYQLHFKLKGFWKQHYELTDEEGNILLIIRSQFLWRKFKYEYPVTDIHDKLKGNQLIEILLFCAYCINLIQNMQSAAASGAAG</sequence>
<dbReference type="Proteomes" id="UP001232019">
    <property type="component" value="Chromosome"/>
</dbReference>
<reference evidence="1" key="1">
    <citation type="submission" date="2023-08" db="EMBL/GenBank/DDBJ databases">
        <title>Comparative genomics and taxonomic characterization of three novel marine species of genus Marivirga.</title>
        <authorList>
            <person name="Muhammad N."/>
            <person name="Kim S.-G."/>
        </authorList>
    </citation>
    <scope>NUCLEOTIDE SEQUENCE</scope>
    <source>
        <strain evidence="1">BKB1-2</strain>
    </source>
</reference>
<name>A0AA49GFD8_9BACT</name>
<protein>
    <submittedName>
        <fullName evidence="1">Uncharacterized protein</fullName>
    </submittedName>
</protein>
<evidence type="ECO:0000313" key="1">
    <source>
        <dbReference type="EMBL" id="WKK82639.2"/>
    </source>
</evidence>
<gene>
    <name evidence="1" type="ORF">QYS47_11745</name>
</gene>
<dbReference type="RefSeq" id="WP_322347573.1">
    <property type="nucleotide sequence ID" value="NZ_CP129968.2"/>
</dbReference>
<dbReference type="KEGG" id="marp:QYS47_11745"/>
<dbReference type="AlphaFoldDB" id="A0AA49GFD8"/>
<accession>A0AA49GFD8</accession>
<dbReference type="EMBL" id="CP129968">
    <property type="protein sequence ID" value="WKK82639.2"/>
    <property type="molecule type" value="Genomic_DNA"/>
</dbReference>
<organism evidence="1">
    <name type="scientific">Marivirga arenosa</name>
    <dbReference type="NCBI Taxonomy" id="3059076"/>
    <lineage>
        <taxon>Bacteria</taxon>
        <taxon>Pseudomonadati</taxon>
        <taxon>Bacteroidota</taxon>
        <taxon>Cytophagia</taxon>
        <taxon>Cytophagales</taxon>
        <taxon>Marivirgaceae</taxon>
        <taxon>Marivirga</taxon>
    </lineage>
</organism>